<dbReference type="OrthoDB" id="428082at2759"/>
<proteinExistence type="predicted"/>
<dbReference type="Proteomes" id="UP000186817">
    <property type="component" value="Unassembled WGS sequence"/>
</dbReference>
<protein>
    <submittedName>
        <fullName evidence="2">Uncharacterized protein</fullName>
    </submittedName>
</protein>
<gene>
    <name evidence="2" type="ORF">AK812_SmicGene43089</name>
</gene>
<comment type="caution">
    <text evidence="2">The sequence shown here is derived from an EMBL/GenBank/DDBJ whole genome shotgun (WGS) entry which is preliminary data.</text>
</comment>
<reference evidence="2 3" key="1">
    <citation type="submission" date="2016-02" db="EMBL/GenBank/DDBJ databases">
        <title>Genome analysis of coral dinoflagellate symbionts highlights evolutionary adaptations to a symbiotic lifestyle.</title>
        <authorList>
            <person name="Aranda M."/>
            <person name="Li Y."/>
            <person name="Liew Y.J."/>
            <person name="Baumgarten S."/>
            <person name="Simakov O."/>
            <person name="Wilson M."/>
            <person name="Piel J."/>
            <person name="Ashoor H."/>
            <person name="Bougouffa S."/>
            <person name="Bajic V.B."/>
            <person name="Ryu T."/>
            <person name="Ravasi T."/>
            <person name="Bayer T."/>
            <person name="Micklem G."/>
            <person name="Kim H."/>
            <person name="Bhak J."/>
            <person name="Lajeunesse T.C."/>
            <person name="Voolstra C.R."/>
        </authorList>
    </citation>
    <scope>NUCLEOTIDE SEQUENCE [LARGE SCALE GENOMIC DNA]</scope>
    <source>
        <strain evidence="2 3">CCMP2467</strain>
    </source>
</reference>
<organism evidence="2 3">
    <name type="scientific">Symbiodinium microadriaticum</name>
    <name type="common">Dinoflagellate</name>
    <name type="synonym">Zooxanthella microadriatica</name>
    <dbReference type="NCBI Taxonomy" id="2951"/>
    <lineage>
        <taxon>Eukaryota</taxon>
        <taxon>Sar</taxon>
        <taxon>Alveolata</taxon>
        <taxon>Dinophyceae</taxon>
        <taxon>Suessiales</taxon>
        <taxon>Symbiodiniaceae</taxon>
        <taxon>Symbiodinium</taxon>
    </lineage>
</organism>
<name>A0A1Q9C1X5_SYMMI</name>
<dbReference type="EMBL" id="LSRX01001888">
    <property type="protein sequence ID" value="OLP76916.1"/>
    <property type="molecule type" value="Genomic_DNA"/>
</dbReference>
<evidence type="ECO:0000313" key="2">
    <source>
        <dbReference type="EMBL" id="OLP76916.1"/>
    </source>
</evidence>
<dbReference type="AlphaFoldDB" id="A0A1Q9C1X5"/>
<accession>A0A1Q9C1X5</accession>
<sequence length="467" mass="50687">MTPGSVRITRVECSEFGTSLTAPGHRFPTGAQVRLEGLPGLDSQTFLVEHPSGHKFSISHEISVSVKSIDPVGSIVQTERPHQLGRVHDLRLTAYDASAQAQVERFCMTGRALDESSLYLEAFSKATKTFGPAELLAEWTDGVLSTPFPTGMVVPQHAWKQYECCRGSAVVVCRPPLSEESCLREWRAALSAARELGGGTMFKTSMQAELDLHDCSRLHVQHSGWADCNGIYQRSGHLTFSLGALISITHVEELGMWCLFADVVALYPLSDHRAHMRLGNWDGPQLLYVRTGDPLGYWEPVIGPGPGPFVEVHKEVSVQQPPSTQSSCLLHPSVGSVVLDLLFNYAHASWSGGLWSGSIYGLSPLEALVFACGGPASPCYACKRDKVTVLPFFSTSKDPQLVDHAKELLRGMQEGDSSPEIDDSSPGIHADEESAESNDVLSGLSSEDDQPNDETDAEIDAEDGQPE</sequence>
<evidence type="ECO:0000313" key="3">
    <source>
        <dbReference type="Proteomes" id="UP000186817"/>
    </source>
</evidence>
<feature type="compositionally biased region" description="Acidic residues" evidence="1">
    <location>
        <begin position="446"/>
        <end position="467"/>
    </location>
</feature>
<evidence type="ECO:0000256" key="1">
    <source>
        <dbReference type="SAM" id="MobiDB-lite"/>
    </source>
</evidence>
<feature type="region of interest" description="Disordered" evidence="1">
    <location>
        <begin position="413"/>
        <end position="467"/>
    </location>
</feature>
<keyword evidence="3" id="KW-1185">Reference proteome</keyword>